<evidence type="ECO:0000313" key="2">
    <source>
        <dbReference type="Proteomes" id="UP000054776"/>
    </source>
</evidence>
<dbReference type="AlphaFoldDB" id="A0A0V1ATY5"/>
<dbReference type="InParanoid" id="A0A0V1ATY5"/>
<protein>
    <submittedName>
        <fullName evidence="1">Uncharacterized protein</fullName>
    </submittedName>
</protein>
<organism evidence="1 2">
    <name type="scientific">Trichinella spiralis</name>
    <name type="common">Trichina worm</name>
    <dbReference type="NCBI Taxonomy" id="6334"/>
    <lineage>
        <taxon>Eukaryota</taxon>
        <taxon>Metazoa</taxon>
        <taxon>Ecdysozoa</taxon>
        <taxon>Nematoda</taxon>
        <taxon>Enoplea</taxon>
        <taxon>Dorylaimia</taxon>
        <taxon>Trichinellida</taxon>
        <taxon>Trichinellidae</taxon>
        <taxon>Trichinella</taxon>
    </lineage>
</organism>
<dbReference type="Proteomes" id="UP000054776">
    <property type="component" value="Unassembled WGS sequence"/>
</dbReference>
<proteinExistence type="predicted"/>
<dbReference type="EMBL" id="JYDH01000211">
    <property type="protein sequence ID" value="KRY28256.1"/>
    <property type="molecule type" value="Genomic_DNA"/>
</dbReference>
<sequence>MTTNFLCKTIATEQQAIDSDQPFDFCPLKFLHPMYLAKISQFLVKFKALGSLFGRSRRLSLMVD</sequence>
<comment type="caution">
    <text evidence="1">The sequence shown here is derived from an EMBL/GenBank/DDBJ whole genome shotgun (WGS) entry which is preliminary data.</text>
</comment>
<name>A0A0V1ATY5_TRISP</name>
<keyword evidence="2" id="KW-1185">Reference proteome</keyword>
<reference evidence="1 2" key="1">
    <citation type="submission" date="2015-01" db="EMBL/GenBank/DDBJ databases">
        <title>Evolution of Trichinella species and genotypes.</title>
        <authorList>
            <person name="Korhonen P.K."/>
            <person name="Edoardo P."/>
            <person name="Giuseppe L.R."/>
            <person name="Gasser R.B."/>
        </authorList>
    </citation>
    <scope>NUCLEOTIDE SEQUENCE [LARGE SCALE GENOMIC DNA]</scope>
    <source>
        <strain evidence="1">ISS3</strain>
    </source>
</reference>
<gene>
    <name evidence="1" type="ORF">T01_14820</name>
</gene>
<evidence type="ECO:0000313" key="1">
    <source>
        <dbReference type="EMBL" id="KRY28256.1"/>
    </source>
</evidence>
<accession>A0A0V1ATY5</accession>